<dbReference type="PANTHER" id="PTHR33446:SF2">
    <property type="entry name" value="PROTEIN TONB"/>
    <property type="match status" value="1"/>
</dbReference>
<evidence type="ECO:0000256" key="10">
    <source>
        <dbReference type="SAM" id="SignalP"/>
    </source>
</evidence>
<accession>A0A6H0KJ55</accession>
<dbReference type="GO" id="GO:0098797">
    <property type="term" value="C:plasma membrane protein complex"/>
    <property type="evidence" value="ECO:0007669"/>
    <property type="project" value="TreeGrafter"/>
</dbReference>
<dbReference type="EMBL" id="CP050831">
    <property type="protein sequence ID" value="QIU93400.1"/>
    <property type="molecule type" value="Genomic_DNA"/>
</dbReference>
<name>A0A6H0KJ55_9BACE</name>
<proteinExistence type="inferred from homology"/>
<evidence type="ECO:0000256" key="6">
    <source>
        <dbReference type="ARBA" id="ARBA00022692"/>
    </source>
</evidence>
<protein>
    <submittedName>
        <fullName evidence="12">TonB family protein</fullName>
    </submittedName>
</protein>
<dbReference type="KEGG" id="bfc:BacF7301_04185"/>
<dbReference type="Gene3D" id="3.30.1150.10">
    <property type="match status" value="1"/>
</dbReference>
<evidence type="ECO:0000256" key="5">
    <source>
        <dbReference type="ARBA" id="ARBA00022519"/>
    </source>
</evidence>
<dbReference type="GO" id="GO:0015031">
    <property type="term" value="P:protein transport"/>
    <property type="evidence" value="ECO:0007669"/>
    <property type="project" value="UniProtKB-KW"/>
</dbReference>
<dbReference type="Proteomes" id="UP000501780">
    <property type="component" value="Chromosome"/>
</dbReference>
<comment type="subcellular location">
    <subcellularLocation>
        <location evidence="1">Cell inner membrane</location>
        <topology evidence="1">Single-pass membrane protein</topology>
        <orientation evidence="1">Periplasmic side</orientation>
    </subcellularLocation>
</comment>
<keyword evidence="8" id="KW-1133">Transmembrane helix</keyword>
<dbReference type="SUPFAM" id="SSF74653">
    <property type="entry name" value="TolA/TonB C-terminal domain"/>
    <property type="match status" value="1"/>
</dbReference>
<keyword evidence="7" id="KW-0653">Protein transport</keyword>
<evidence type="ECO:0000256" key="9">
    <source>
        <dbReference type="ARBA" id="ARBA00023136"/>
    </source>
</evidence>
<dbReference type="Pfam" id="PF03544">
    <property type="entry name" value="TonB_C"/>
    <property type="match status" value="1"/>
</dbReference>
<keyword evidence="5" id="KW-0997">Cell inner membrane</keyword>
<dbReference type="NCBIfam" id="TIGR01352">
    <property type="entry name" value="tonB_Cterm"/>
    <property type="match status" value="1"/>
</dbReference>
<dbReference type="PANTHER" id="PTHR33446">
    <property type="entry name" value="PROTEIN TONB-RELATED"/>
    <property type="match status" value="1"/>
</dbReference>
<organism evidence="12 13">
    <name type="scientific">Bacteroides faecium</name>
    <dbReference type="NCBI Taxonomy" id="2715212"/>
    <lineage>
        <taxon>Bacteria</taxon>
        <taxon>Pseudomonadati</taxon>
        <taxon>Bacteroidota</taxon>
        <taxon>Bacteroidia</taxon>
        <taxon>Bacteroidales</taxon>
        <taxon>Bacteroidaceae</taxon>
        <taxon>Bacteroides</taxon>
    </lineage>
</organism>
<feature type="signal peptide" evidence="10">
    <location>
        <begin position="1"/>
        <end position="19"/>
    </location>
</feature>
<dbReference type="InterPro" id="IPR051045">
    <property type="entry name" value="TonB-dependent_transducer"/>
</dbReference>
<evidence type="ECO:0000256" key="1">
    <source>
        <dbReference type="ARBA" id="ARBA00004383"/>
    </source>
</evidence>
<dbReference type="GO" id="GO:0031992">
    <property type="term" value="F:energy transducer activity"/>
    <property type="evidence" value="ECO:0007669"/>
    <property type="project" value="TreeGrafter"/>
</dbReference>
<gene>
    <name evidence="12" type="ORF">BacF7301_04185</name>
</gene>
<evidence type="ECO:0000313" key="13">
    <source>
        <dbReference type="Proteomes" id="UP000501780"/>
    </source>
</evidence>
<evidence type="ECO:0000256" key="4">
    <source>
        <dbReference type="ARBA" id="ARBA00022475"/>
    </source>
</evidence>
<keyword evidence="9" id="KW-0472">Membrane</keyword>
<keyword evidence="6" id="KW-0812">Transmembrane</keyword>
<feature type="chain" id="PRO_5026200384" evidence="10">
    <location>
        <begin position="20"/>
        <end position="468"/>
    </location>
</feature>
<dbReference type="RefSeq" id="WP_167960511.1">
    <property type="nucleotide sequence ID" value="NZ_CP050831.1"/>
</dbReference>
<keyword evidence="4" id="KW-1003">Cell membrane</keyword>
<keyword evidence="13" id="KW-1185">Reference proteome</keyword>
<keyword evidence="3" id="KW-0813">Transport</keyword>
<dbReference type="InterPro" id="IPR037682">
    <property type="entry name" value="TonB_C"/>
</dbReference>
<comment type="similarity">
    <text evidence="2">Belongs to the TonB family.</text>
</comment>
<keyword evidence="10" id="KW-0732">Signal</keyword>
<evidence type="ECO:0000256" key="8">
    <source>
        <dbReference type="ARBA" id="ARBA00022989"/>
    </source>
</evidence>
<evidence type="ECO:0000256" key="3">
    <source>
        <dbReference type="ARBA" id="ARBA00022448"/>
    </source>
</evidence>
<sequence length="468" mass="52757">MKKIAVLLWMIVLAISASAQQFSWPPQTYPSSVPYKVSEEVNYYWSIEQITCIGKGNGGYKFRIKGTAGHDFESNKTVDMFYIVSNNRLVTAGSYFFPKVSKGQKFSFEVVSAFSGYTPADFQGFFIHDKWLSIPKERTSQSSLGTTQNNAIIKLTPEQMTRWRGEGLYGNVKNVTDDKGTSLTFNSIGNIIRYQEGDYTTSYSYTSPRQYTDAGGGFKYEIVFTDSTRKEFDKSPCGPTDEFTFDSQCRVIKHSYFECHGDTKKYFYRDSEKLPFKMTAEARFETGEDFATYIFQYLNVDTHGNWTKRKVTKTIKSVEYSDNGKNKVINSAPETSFETRIITYYPEAATASTAVATRTSQSPSFVGGQAAMKKFFADNAHPRKPAIATAGYGEVIVEFTVNESGEVSSAKLKGRVSVSMDEEALRLVNMMPKWNPGLTDGQPAKMKVQVGLRFFPNQAFRYIKAMLD</sequence>
<evidence type="ECO:0000256" key="2">
    <source>
        <dbReference type="ARBA" id="ARBA00006555"/>
    </source>
</evidence>
<evidence type="ECO:0000256" key="7">
    <source>
        <dbReference type="ARBA" id="ARBA00022927"/>
    </source>
</evidence>
<dbReference type="AlphaFoldDB" id="A0A6H0KJ55"/>
<evidence type="ECO:0000259" key="11">
    <source>
        <dbReference type="Pfam" id="PF03544"/>
    </source>
</evidence>
<feature type="domain" description="TonB C-terminal" evidence="11">
    <location>
        <begin position="388"/>
        <end position="454"/>
    </location>
</feature>
<dbReference type="GO" id="GO:0055085">
    <property type="term" value="P:transmembrane transport"/>
    <property type="evidence" value="ECO:0007669"/>
    <property type="project" value="InterPro"/>
</dbReference>
<reference evidence="12 13" key="1">
    <citation type="submission" date="2020-03" db="EMBL/GenBank/DDBJ databases">
        <title>Genomic analysis of Bacteroides faecium CBA7301.</title>
        <authorList>
            <person name="Kim J."/>
            <person name="Roh S.W."/>
        </authorList>
    </citation>
    <scope>NUCLEOTIDE SEQUENCE [LARGE SCALE GENOMIC DNA]</scope>
    <source>
        <strain evidence="12 13">CBA7301</strain>
    </source>
</reference>
<evidence type="ECO:0000313" key="12">
    <source>
        <dbReference type="EMBL" id="QIU93400.1"/>
    </source>
</evidence>
<dbReference type="InterPro" id="IPR006260">
    <property type="entry name" value="TonB/TolA_C"/>
</dbReference>